<evidence type="ECO:0000313" key="2">
    <source>
        <dbReference type="Proteomes" id="UP000276223"/>
    </source>
</evidence>
<sequence length="161" mass="17849">MKMSGHIRPWIFLWLPWCLVLIVAVLWVRTLPGPSHEPPKWVTREPPRDFSALARTAPQKKVWTSANGEAFLGPRETAAEEKLTPKPVELEQPVRQGVTVRLSGVLVGSRRRAGVINGVPYAEGDEVPEAGRVETVHNWGVTIVGENGQRFFVGVGERADI</sequence>
<dbReference type="Proteomes" id="UP000276223">
    <property type="component" value="Unassembled WGS sequence"/>
</dbReference>
<dbReference type="EMBL" id="RJVA01000014">
    <property type="protein sequence ID" value="ROQ90663.1"/>
    <property type="molecule type" value="Genomic_DNA"/>
</dbReference>
<evidence type="ECO:0000313" key="1">
    <source>
        <dbReference type="EMBL" id="ROQ90663.1"/>
    </source>
</evidence>
<proteinExistence type="predicted"/>
<keyword evidence="2" id="KW-1185">Reference proteome</keyword>
<organism evidence="1 2">
    <name type="scientific">Desulfosoma caldarium</name>
    <dbReference type="NCBI Taxonomy" id="610254"/>
    <lineage>
        <taxon>Bacteria</taxon>
        <taxon>Pseudomonadati</taxon>
        <taxon>Thermodesulfobacteriota</taxon>
        <taxon>Syntrophobacteria</taxon>
        <taxon>Syntrophobacterales</taxon>
        <taxon>Syntrophobacteraceae</taxon>
        <taxon>Desulfosoma</taxon>
    </lineage>
</organism>
<reference evidence="1 2" key="1">
    <citation type="submission" date="2018-11" db="EMBL/GenBank/DDBJ databases">
        <title>Genomic Encyclopedia of Type Strains, Phase IV (KMG-IV): sequencing the most valuable type-strain genomes for metagenomic binning, comparative biology and taxonomic classification.</title>
        <authorList>
            <person name="Goeker M."/>
        </authorList>
    </citation>
    <scope>NUCLEOTIDE SEQUENCE [LARGE SCALE GENOMIC DNA]</scope>
    <source>
        <strain evidence="1 2">DSM 22027</strain>
    </source>
</reference>
<protein>
    <submittedName>
        <fullName evidence="1">Uncharacterized protein</fullName>
    </submittedName>
</protein>
<comment type="caution">
    <text evidence="1">The sequence shown here is derived from an EMBL/GenBank/DDBJ whole genome shotgun (WGS) entry which is preliminary data.</text>
</comment>
<dbReference type="AlphaFoldDB" id="A0A3N1UKM1"/>
<gene>
    <name evidence="1" type="ORF">EDC27_2545</name>
</gene>
<name>A0A3N1UKM1_9BACT</name>
<accession>A0A3N1UKM1</accession>